<dbReference type="EMBL" id="JBHSGF010000006">
    <property type="protein sequence ID" value="MFC4555530.1"/>
    <property type="molecule type" value="Genomic_DNA"/>
</dbReference>
<dbReference type="Gene3D" id="3.40.50.300">
    <property type="entry name" value="P-loop containing nucleotide triphosphate hydrolases"/>
    <property type="match status" value="1"/>
</dbReference>
<dbReference type="SUPFAM" id="SSF52540">
    <property type="entry name" value="P-loop containing nucleoside triphosphate hydrolases"/>
    <property type="match status" value="1"/>
</dbReference>
<sequence length="286" mass="30062">MALVELDDVSYVYPGGVRAVDGVSLAVGAGESVAIIGQNGAGKTTTVKCMNALLRPSSGTVRIAGEDTRRRTAAQVARSVGYVFQNPDDQIFQPSVAKEIGYGLRRLRLGADETQARVQAAADLAGLGEALDENPHDLPLSVRKFVTIASVVALDCPVMVFDEPTAGQDLAGLERIATLLDRMREGGKAVVTITHDMDFVAANVERVVVMARGRVVTDGPAARIFADRAAMDAARLAQPAVAELAARLGVPDVGLDVGALADRLRPHRGPGAYRDPEGSFRSPPLG</sequence>
<dbReference type="GO" id="GO:0005524">
    <property type="term" value="F:ATP binding"/>
    <property type="evidence" value="ECO:0007669"/>
    <property type="project" value="UniProtKB-KW"/>
</dbReference>
<keyword evidence="4 7" id="KW-0067">ATP-binding</keyword>
<dbReference type="Pfam" id="PF00005">
    <property type="entry name" value="ABC_tran"/>
    <property type="match status" value="1"/>
</dbReference>
<dbReference type="InterPro" id="IPR015856">
    <property type="entry name" value="ABC_transpr_CbiO/EcfA_su"/>
</dbReference>
<evidence type="ECO:0000256" key="5">
    <source>
        <dbReference type="SAM" id="MobiDB-lite"/>
    </source>
</evidence>
<dbReference type="PROSITE" id="PS50893">
    <property type="entry name" value="ABC_TRANSPORTER_2"/>
    <property type="match status" value="1"/>
</dbReference>
<dbReference type="InterPro" id="IPR003439">
    <property type="entry name" value="ABC_transporter-like_ATP-bd"/>
</dbReference>
<keyword evidence="2" id="KW-0813">Transport</keyword>
<dbReference type="CDD" id="cd03225">
    <property type="entry name" value="ABC_cobalt_CbiO_domain1"/>
    <property type="match status" value="1"/>
</dbReference>
<evidence type="ECO:0000259" key="6">
    <source>
        <dbReference type="PROSITE" id="PS50893"/>
    </source>
</evidence>
<evidence type="ECO:0000256" key="2">
    <source>
        <dbReference type="ARBA" id="ARBA00022448"/>
    </source>
</evidence>
<comment type="similarity">
    <text evidence="1">Belongs to the ABC transporter superfamily.</text>
</comment>
<dbReference type="Proteomes" id="UP001595955">
    <property type="component" value="Unassembled WGS sequence"/>
</dbReference>
<evidence type="ECO:0000256" key="3">
    <source>
        <dbReference type="ARBA" id="ARBA00022741"/>
    </source>
</evidence>
<comment type="caution">
    <text evidence="7">The sequence shown here is derived from an EMBL/GenBank/DDBJ whole genome shotgun (WGS) entry which is preliminary data.</text>
</comment>
<dbReference type="InterPro" id="IPR027417">
    <property type="entry name" value="P-loop_NTPase"/>
</dbReference>
<feature type="domain" description="ABC transporter" evidence="6">
    <location>
        <begin position="4"/>
        <end position="237"/>
    </location>
</feature>
<dbReference type="InterPro" id="IPR003593">
    <property type="entry name" value="AAA+_ATPase"/>
</dbReference>
<evidence type="ECO:0000313" key="8">
    <source>
        <dbReference type="Proteomes" id="UP001595955"/>
    </source>
</evidence>
<feature type="region of interest" description="Disordered" evidence="5">
    <location>
        <begin position="266"/>
        <end position="286"/>
    </location>
</feature>
<dbReference type="PANTHER" id="PTHR43553:SF24">
    <property type="entry name" value="ENERGY-COUPLING FACTOR TRANSPORTER ATP-BINDING PROTEIN ECFA1"/>
    <property type="match status" value="1"/>
</dbReference>
<accession>A0ABV9DA44</accession>
<dbReference type="SMART" id="SM00382">
    <property type="entry name" value="AAA"/>
    <property type="match status" value="1"/>
</dbReference>
<keyword evidence="3" id="KW-0547">Nucleotide-binding</keyword>
<proteinExistence type="inferred from homology"/>
<organism evidence="7 8">
    <name type="scientific">Georgenia faecalis</name>
    <dbReference type="NCBI Taxonomy" id="2483799"/>
    <lineage>
        <taxon>Bacteria</taxon>
        <taxon>Bacillati</taxon>
        <taxon>Actinomycetota</taxon>
        <taxon>Actinomycetes</taxon>
        <taxon>Micrococcales</taxon>
        <taxon>Bogoriellaceae</taxon>
        <taxon>Georgenia</taxon>
    </lineage>
</organism>
<evidence type="ECO:0000313" key="7">
    <source>
        <dbReference type="EMBL" id="MFC4555530.1"/>
    </source>
</evidence>
<dbReference type="PANTHER" id="PTHR43553">
    <property type="entry name" value="HEAVY METAL TRANSPORTER"/>
    <property type="match status" value="1"/>
</dbReference>
<name>A0ABV9DA44_9MICO</name>
<evidence type="ECO:0000256" key="1">
    <source>
        <dbReference type="ARBA" id="ARBA00005417"/>
    </source>
</evidence>
<evidence type="ECO:0000256" key="4">
    <source>
        <dbReference type="ARBA" id="ARBA00022840"/>
    </source>
</evidence>
<gene>
    <name evidence="7" type="ORF">ACFO3F_09750</name>
</gene>
<keyword evidence="8" id="KW-1185">Reference proteome</keyword>
<protein>
    <submittedName>
        <fullName evidence="7">Energy-coupling factor ABC transporter ATP-binding protein</fullName>
    </submittedName>
</protein>
<reference evidence="8" key="1">
    <citation type="journal article" date="2019" name="Int. J. Syst. Evol. Microbiol.">
        <title>The Global Catalogue of Microorganisms (GCM) 10K type strain sequencing project: providing services to taxonomists for standard genome sequencing and annotation.</title>
        <authorList>
            <consortium name="The Broad Institute Genomics Platform"/>
            <consortium name="The Broad Institute Genome Sequencing Center for Infectious Disease"/>
            <person name="Wu L."/>
            <person name="Ma J."/>
        </authorList>
    </citation>
    <scope>NUCLEOTIDE SEQUENCE [LARGE SCALE GENOMIC DNA]</scope>
    <source>
        <strain evidence="8">JCM 3369</strain>
    </source>
</reference>
<dbReference type="RefSeq" id="WP_122823601.1">
    <property type="nucleotide sequence ID" value="NZ_CP033325.1"/>
</dbReference>
<dbReference type="InterPro" id="IPR050095">
    <property type="entry name" value="ECF_ABC_transporter_ATP-bd"/>
</dbReference>